<dbReference type="HOGENOM" id="CLU_006406_6_1_2"/>
<dbReference type="SMART" id="SM00836">
    <property type="entry name" value="DALR_1"/>
    <property type="match status" value="1"/>
</dbReference>
<dbReference type="Pfam" id="PF00750">
    <property type="entry name" value="tRNA-synt_1d"/>
    <property type="match status" value="2"/>
</dbReference>
<dbReference type="InterPro" id="IPR035684">
    <property type="entry name" value="ArgRS_core"/>
</dbReference>
<dbReference type="STRING" id="583356.Igag_1370"/>
<dbReference type="Gene3D" id="3.40.50.620">
    <property type="entry name" value="HUPs"/>
    <property type="match status" value="2"/>
</dbReference>
<dbReference type="AlphaFoldDB" id="E0SQ42"/>
<evidence type="ECO:0000256" key="4">
    <source>
        <dbReference type="ARBA" id="ARBA00022840"/>
    </source>
</evidence>
<evidence type="ECO:0000256" key="7">
    <source>
        <dbReference type="ARBA" id="ARBA00049339"/>
    </source>
</evidence>
<dbReference type="Pfam" id="PF05746">
    <property type="entry name" value="DALR_1"/>
    <property type="match status" value="1"/>
</dbReference>
<dbReference type="InterPro" id="IPR014729">
    <property type="entry name" value="Rossmann-like_a/b/a_fold"/>
</dbReference>
<dbReference type="EMBL" id="CP002098">
    <property type="protein sequence ID" value="ADM28173.1"/>
    <property type="molecule type" value="Genomic_DNA"/>
</dbReference>
<dbReference type="InterPro" id="IPR001278">
    <property type="entry name" value="Arg-tRNA-ligase"/>
</dbReference>
<name>E0SQ42_IGNAA</name>
<keyword evidence="4 8" id="KW-0067">ATP-binding</keyword>
<keyword evidence="3 8" id="KW-0547">Nucleotide-binding</keyword>
<keyword evidence="12" id="KW-1185">Reference proteome</keyword>
<dbReference type="SUPFAM" id="SSF52374">
    <property type="entry name" value="Nucleotidylyl transferase"/>
    <property type="match status" value="1"/>
</dbReference>
<proteinExistence type="inferred from homology"/>
<sequence>MPSLYNPMEIVRRCIASEVSKDVGVDIEAVEKAITIPREEFGDLSIVLSKIGIDIALEKILNMVNRCSYVKKSDGVGIYVNMFLDRTRFTELVFNSIVSGEENYGIFIDDKPRRVVIEYVSANPIHPLHIGAARNAVLGDFLARIHRKTGNTVQTRFYINDVGRQVALLALGIMKLGSIDIPNDVKPDHWLGTVYAITNTIAEIYTLKKRLENTGDIERKELVKELDQLLIDASKLREIAPEIFDKISEELKNIDIEQEISKIMRSYERGEEWIKNIIRKTVELCIKGFKETLSRLGIEIEIWDWESDLVWSKEVDKLIDELKKRPETIVHKGAYALDFTEILKDTEIRRRLRIPENLEIPPLIFQRSDGTTLYTVRDIVYTLKKFREFNADQVINVIASEQTLPQAQIRLALYLLGYRKEAENLLHYSYEIVNVEGMKMSSRRGRIITLDSIIEEAKIRALAELEKRGNRSEELAEKIGIAAIKFYLLSVTPSRPVKFAWESVLNFERNSAPYLLYTYARVEGIFRKAREKGIELNWKELLSQADLGFAENHSRRWRLIKYIAEYPDIFKKTYLELDPSILATYILRLADEFNSWYDEEPIVLEQDPRVRASKLLLVYSIRTVLRNALEILGIEVVERL</sequence>
<dbReference type="SUPFAM" id="SSF47323">
    <property type="entry name" value="Anticodon-binding domain of a subclass of class I aminoacyl-tRNA synthetases"/>
    <property type="match status" value="1"/>
</dbReference>
<evidence type="ECO:0000256" key="1">
    <source>
        <dbReference type="ARBA" id="ARBA00005594"/>
    </source>
</evidence>
<dbReference type="FunFam" id="1.10.730.10:FF:000006">
    <property type="entry name" value="Arginyl-tRNA synthetase 2, mitochondrial"/>
    <property type="match status" value="1"/>
</dbReference>
<evidence type="ECO:0000313" key="11">
    <source>
        <dbReference type="EMBL" id="ADM28173.1"/>
    </source>
</evidence>
<gene>
    <name evidence="8" type="primary">argS</name>
    <name evidence="11" type="ordered locus">Igag_1370</name>
</gene>
<comment type="subcellular location">
    <subcellularLocation>
        <location evidence="8">Cytoplasm</location>
    </subcellularLocation>
</comment>
<dbReference type="NCBIfam" id="NF002446">
    <property type="entry name" value="PRK01611.3-3"/>
    <property type="match status" value="1"/>
</dbReference>
<evidence type="ECO:0000256" key="9">
    <source>
        <dbReference type="RuleBase" id="RU363038"/>
    </source>
</evidence>
<dbReference type="InterPro" id="IPR009080">
    <property type="entry name" value="tRNAsynth_Ia_anticodon-bd"/>
</dbReference>
<keyword evidence="8" id="KW-0963">Cytoplasm</keyword>
<comment type="catalytic activity">
    <reaction evidence="7 8">
        <text>tRNA(Arg) + L-arginine + ATP = L-arginyl-tRNA(Arg) + AMP + diphosphate</text>
        <dbReference type="Rhea" id="RHEA:20301"/>
        <dbReference type="Rhea" id="RHEA-COMP:9658"/>
        <dbReference type="Rhea" id="RHEA-COMP:9673"/>
        <dbReference type="ChEBI" id="CHEBI:30616"/>
        <dbReference type="ChEBI" id="CHEBI:32682"/>
        <dbReference type="ChEBI" id="CHEBI:33019"/>
        <dbReference type="ChEBI" id="CHEBI:78442"/>
        <dbReference type="ChEBI" id="CHEBI:78513"/>
        <dbReference type="ChEBI" id="CHEBI:456215"/>
        <dbReference type="EC" id="6.1.1.19"/>
    </reaction>
</comment>
<feature type="domain" description="DALR anticodon binding" evidence="10">
    <location>
        <begin position="515"/>
        <end position="640"/>
    </location>
</feature>
<dbReference type="InterPro" id="IPR008909">
    <property type="entry name" value="DALR_anticod-bd"/>
</dbReference>
<organism evidence="11 12">
    <name type="scientific">Ignisphaera aggregans (strain DSM 17230 / JCM 13409 / AQ1.S1)</name>
    <dbReference type="NCBI Taxonomy" id="583356"/>
    <lineage>
        <taxon>Archaea</taxon>
        <taxon>Thermoproteota</taxon>
        <taxon>Thermoprotei</taxon>
        <taxon>Desulfurococcales</taxon>
        <taxon>Desulfurococcaceae</taxon>
        <taxon>Ignisphaera</taxon>
    </lineage>
</organism>
<evidence type="ECO:0000256" key="5">
    <source>
        <dbReference type="ARBA" id="ARBA00022917"/>
    </source>
</evidence>
<reference evidence="11 12" key="1">
    <citation type="journal article" date="2010" name="Stand. Genomic Sci.">
        <title>Complete genome sequence of Ignisphaera aggregans type strain (AQ1.S1).</title>
        <authorList>
            <person name="Goker M."/>
            <person name="Held B."/>
            <person name="Lapidus A."/>
            <person name="Nolan M."/>
            <person name="Spring S."/>
            <person name="Yasawong M."/>
            <person name="Lucas S."/>
            <person name="Glavina Del Rio T."/>
            <person name="Tice H."/>
            <person name="Cheng J.F."/>
            <person name="Goodwin L."/>
            <person name="Tapia R."/>
            <person name="Pitluck S."/>
            <person name="Liolios K."/>
            <person name="Ivanova N."/>
            <person name="Mavromatis K."/>
            <person name="Mikhailova N."/>
            <person name="Pati A."/>
            <person name="Chen A."/>
            <person name="Palaniappan K."/>
            <person name="Brambilla E."/>
            <person name="Land M."/>
            <person name="Hauser L."/>
            <person name="Chang Y.J."/>
            <person name="Jeffries C.D."/>
            <person name="Brettin T."/>
            <person name="Detter J.C."/>
            <person name="Han C."/>
            <person name="Rohde M."/>
            <person name="Sikorski J."/>
            <person name="Woyke T."/>
            <person name="Bristow J."/>
            <person name="Eisen J.A."/>
            <person name="Markowitz V."/>
            <person name="Hugenholtz P."/>
            <person name="Kyrpides N.C."/>
            <person name="Klenk H.P."/>
        </authorList>
    </citation>
    <scope>NUCLEOTIDE SEQUENCE [LARGE SCALE GENOMIC DNA]</scope>
    <source>
        <strain evidence="12">DSM 17230 / JCM 13409 / AQ1.S1</strain>
    </source>
</reference>
<dbReference type="EC" id="6.1.1.19" evidence="8"/>
<evidence type="ECO:0000256" key="2">
    <source>
        <dbReference type="ARBA" id="ARBA00022598"/>
    </source>
</evidence>
<keyword evidence="5 8" id="KW-0648">Protein biosynthesis</keyword>
<dbReference type="HAMAP" id="MF_00123">
    <property type="entry name" value="Arg_tRNA_synth"/>
    <property type="match status" value="1"/>
</dbReference>
<dbReference type="PANTHER" id="PTHR11956:SF5">
    <property type="entry name" value="ARGININE--TRNA LIGASE, CYTOPLASMIC"/>
    <property type="match status" value="1"/>
</dbReference>
<dbReference type="Gene3D" id="3.30.1360.70">
    <property type="entry name" value="Arginyl tRNA synthetase N-terminal domain"/>
    <property type="match status" value="1"/>
</dbReference>
<keyword evidence="2 8" id="KW-0436">Ligase</keyword>
<dbReference type="GO" id="GO:0004814">
    <property type="term" value="F:arginine-tRNA ligase activity"/>
    <property type="evidence" value="ECO:0007669"/>
    <property type="project" value="UniProtKB-UniRule"/>
</dbReference>
<evidence type="ECO:0000256" key="6">
    <source>
        <dbReference type="ARBA" id="ARBA00023146"/>
    </source>
</evidence>
<evidence type="ECO:0000259" key="10">
    <source>
        <dbReference type="SMART" id="SM00836"/>
    </source>
</evidence>
<evidence type="ECO:0000256" key="8">
    <source>
        <dbReference type="HAMAP-Rule" id="MF_00123"/>
    </source>
</evidence>
<dbReference type="GO" id="GO:0005737">
    <property type="term" value="C:cytoplasm"/>
    <property type="evidence" value="ECO:0007669"/>
    <property type="project" value="UniProtKB-SubCell"/>
</dbReference>
<protein>
    <recommendedName>
        <fullName evidence="8">Arginine--tRNA ligase</fullName>
        <ecNumber evidence="8">6.1.1.19</ecNumber>
    </recommendedName>
    <alternativeName>
        <fullName evidence="8">Arginyl-tRNA synthetase</fullName>
        <shortName evidence="8">ArgRS</shortName>
    </alternativeName>
</protein>
<comment type="similarity">
    <text evidence="1 8 9">Belongs to the class-I aminoacyl-tRNA synthetase family.</text>
</comment>
<comment type="caution">
    <text evidence="8">Lacks conserved residue(s) required for the propagation of feature annotation.</text>
</comment>
<dbReference type="InterPro" id="IPR036695">
    <property type="entry name" value="Arg-tRNA-synth_N_sf"/>
</dbReference>
<dbReference type="GO" id="GO:0006420">
    <property type="term" value="P:arginyl-tRNA aminoacylation"/>
    <property type="evidence" value="ECO:0007669"/>
    <property type="project" value="UniProtKB-UniRule"/>
</dbReference>
<dbReference type="NCBIfam" id="TIGR00456">
    <property type="entry name" value="argS"/>
    <property type="match status" value="1"/>
</dbReference>
<dbReference type="PANTHER" id="PTHR11956">
    <property type="entry name" value="ARGINYL-TRNA SYNTHETASE"/>
    <property type="match status" value="1"/>
</dbReference>
<dbReference type="PRINTS" id="PR01038">
    <property type="entry name" value="TRNASYNTHARG"/>
</dbReference>
<dbReference type="GO" id="GO:0005524">
    <property type="term" value="F:ATP binding"/>
    <property type="evidence" value="ECO:0007669"/>
    <property type="project" value="UniProtKB-UniRule"/>
</dbReference>
<dbReference type="Gene3D" id="1.10.730.10">
    <property type="entry name" value="Isoleucyl-tRNA Synthetase, Domain 1"/>
    <property type="match status" value="1"/>
</dbReference>
<dbReference type="Proteomes" id="UP000001304">
    <property type="component" value="Chromosome"/>
</dbReference>
<evidence type="ECO:0000313" key="12">
    <source>
        <dbReference type="Proteomes" id="UP000001304"/>
    </source>
</evidence>
<dbReference type="SUPFAM" id="SSF55190">
    <property type="entry name" value="Arginyl-tRNA synthetase (ArgRS), N-terminal 'additional' domain"/>
    <property type="match status" value="1"/>
</dbReference>
<evidence type="ECO:0000256" key="3">
    <source>
        <dbReference type="ARBA" id="ARBA00022741"/>
    </source>
</evidence>
<accession>E0SQ42</accession>
<dbReference type="KEGG" id="iag:Igag_1370"/>
<keyword evidence="6 8" id="KW-0030">Aminoacyl-tRNA synthetase</keyword>